<sequence>MKALEDLIQKFQACLDEDLMDAVTTYKQMKTLLAEICQTQEVQEGRGWTWSPKDIERLAKLKDIVTTTIPTHVKILESVMDQHGTNSIISATAKRDNTKEELKISITLRDDNTQRKTLLEHQETTTTTAPSGSSESLNNA</sequence>
<dbReference type="Proteomes" id="UP000041254">
    <property type="component" value="Unassembled WGS sequence"/>
</dbReference>
<gene>
    <name evidence="2" type="ORF">Vbra_11558</name>
</gene>
<organism evidence="2 3">
    <name type="scientific">Vitrella brassicaformis (strain CCMP3155)</name>
    <dbReference type="NCBI Taxonomy" id="1169540"/>
    <lineage>
        <taxon>Eukaryota</taxon>
        <taxon>Sar</taxon>
        <taxon>Alveolata</taxon>
        <taxon>Colpodellida</taxon>
        <taxon>Vitrellaceae</taxon>
        <taxon>Vitrella</taxon>
    </lineage>
</organism>
<evidence type="ECO:0000313" key="2">
    <source>
        <dbReference type="EMBL" id="CEL94410.1"/>
    </source>
</evidence>
<dbReference type="EMBL" id="CDMY01000218">
    <property type="protein sequence ID" value="CEL94410.1"/>
    <property type="molecule type" value="Genomic_DNA"/>
</dbReference>
<name>A0A0G4EF94_VITBC</name>
<feature type="region of interest" description="Disordered" evidence="1">
    <location>
        <begin position="120"/>
        <end position="140"/>
    </location>
</feature>
<dbReference type="VEuPathDB" id="CryptoDB:Vbra_11558"/>
<evidence type="ECO:0000313" key="3">
    <source>
        <dbReference type="Proteomes" id="UP000041254"/>
    </source>
</evidence>
<dbReference type="AlphaFoldDB" id="A0A0G4EF94"/>
<reference evidence="2 3" key="1">
    <citation type="submission" date="2014-11" db="EMBL/GenBank/DDBJ databases">
        <authorList>
            <person name="Zhu J."/>
            <person name="Qi W."/>
            <person name="Song R."/>
        </authorList>
    </citation>
    <scope>NUCLEOTIDE SEQUENCE [LARGE SCALE GENOMIC DNA]</scope>
</reference>
<protein>
    <submittedName>
        <fullName evidence="2">Uncharacterized protein</fullName>
    </submittedName>
</protein>
<proteinExistence type="predicted"/>
<keyword evidence="3" id="KW-1185">Reference proteome</keyword>
<feature type="compositionally biased region" description="Polar residues" evidence="1">
    <location>
        <begin position="129"/>
        <end position="140"/>
    </location>
</feature>
<evidence type="ECO:0000256" key="1">
    <source>
        <dbReference type="SAM" id="MobiDB-lite"/>
    </source>
</evidence>
<accession>A0A0G4EF94</accession>
<dbReference type="InParanoid" id="A0A0G4EF94"/>